<evidence type="ECO:0000256" key="3">
    <source>
        <dbReference type="ARBA" id="ARBA00022692"/>
    </source>
</evidence>
<keyword evidence="5" id="KW-0472">Membrane</keyword>
<dbReference type="GO" id="GO:0030692">
    <property type="term" value="C:Noc4p-Nop14p complex"/>
    <property type="evidence" value="ECO:0007669"/>
    <property type="project" value="TreeGrafter"/>
</dbReference>
<gene>
    <name evidence="7" type="primary">NOC4L</name>
    <name evidence="7" type="ORF">CRENBAI_023385</name>
</gene>
<dbReference type="InterPro" id="IPR005612">
    <property type="entry name" value="CCAAT-binding_factor"/>
</dbReference>
<feature type="domain" description="CCAAT-binding factor" evidence="6">
    <location>
        <begin position="314"/>
        <end position="463"/>
    </location>
</feature>
<dbReference type="GO" id="GO:0032040">
    <property type="term" value="C:small-subunit processome"/>
    <property type="evidence" value="ECO:0007669"/>
    <property type="project" value="TreeGrafter"/>
</dbReference>
<sequence length="648" mass="74403">MAPTKKRNVSSKSNAKRDKIDLEGVVERILESRKHANDVFDILEFLQSEKEENVICAVNACCKLFCTLLERKDLFIGKLPGEDASLNGGHSAEMKYKIFMRHRYNSCVEIMLEHLNHETHEVKESGLCCLMKFAEGQGQHPLEDLDWSEHFSFPRELIQAVVHNLLSQSSDNSLLISRFQEFLEMEDVRYYVMSSIRENVATVMEKNKGAVLPVYQCNVFILMSNLNMPSQNSELTNFMVKQEAKHENWKAAKLNDHKRAFERMWLGFLKYKLPNSMYKKVLVILHESILPHMSKPTLMIDFLTAAYDVGGAISLLALNGLFVLIHQHNLDYPDFYKKLYNLLEPSVFHVKYRARFFHLANLFLSSSHLPVYLVAAFAKRLARLALSAPPTALLIVLPFIYNLIRRHPSCRVLIHKPTLEDELLEDPYVMEEEDPALCHALDSSLWEIKTLQRHYHPDVAKAAMLINTPLSEQEDDIGEVLEITAYELMERDLKLSQGRGAPLEFETATHLLKGVAESTEFMGASECSFARRSNPGSLLFEILRDQTTSTKMEDLLRQSQMELQWIQRQLAMIRARNMHHQHLLHIKGKSMFLSSSSSVTQLLSVIQRAHYLDDASSTGWHNFILHDTEEWLLSQCLPPASTGPEQLH</sequence>
<keyword evidence="8" id="KW-1185">Reference proteome</keyword>
<name>A0AAV9RW62_9TELE</name>
<keyword evidence="4 5" id="KW-1133">Transmembrane helix</keyword>
<dbReference type="Proteomes" id="UP001311232">
    <property type="component" value="Unassembled WGS sequence"/>
</dbReference>
<accession>A0AAV9RW62</accession>
<dbReference type="Pfam" id="PF03914">
    <property type="entry name" value="CBF"/>
    <property type="match status" value="1"/>
</dbReference>
<evidence type="ECO:0000313" key="8">
    <source>
        <dbReference type="Proteomes" id="UP001311232"/>
    </source>
</evidence>
<evidence type="ECO:0000256" key="2">
    <source>
        <dbReference type="ARBA" id="ARBA00007797"/>
    </source>
</evidence>
<dbReference type="InterPro" id="IPR027193">
    <property type="entry name" value="Noc4"/>
</dbReference>
<feature type="transmembrane region" description="Helical" evidence="5">
    <location>
        <begin position="356"/>
        <end position="377"/>
    </location>
</feature>
<dbReference type="GO" id="GO:0042254">
    <property type="term" value="P:ribosome biogenesis"/>
    <property type="evidence" value="ECO:0007669"/>
    <property type="project" value="InterPro"/>
</dbReference>
<organism evidence="7 8">
    <name type="scientific">Crenichthys baileyi</name>
    <name type="common">White River springfish</name>
    <dbReference type="NCBI Taxonomy" id="28760"/>
    <lineage>
        <taxon>Eukaryota</taxon>
        <taxon>Metazoa</taxon>
        <taxon>Chordata</taxon>
        <taxon>Craniata</taxon>
        <taxon>Vertebrata</taxon>
        <taxon>Euteleostomi</taxon>
        <taxon>Actinopterygii</taxon>
        <taxon>Neopterygii</taxon>
        <taxon>Teleostei</taxon>
        <taxon>Neoteleostei</taxon>
        <taxon>Acanthomorphata</taxon>
        <taxon>Ovalentaria</taxon>
        <taxon>Atherinomorphae</taxon>
        <taxon>Cyprinodontiformes</taxon>
        <taxon>Goodeidae</taxon>
        <taxon>Crenichthys</taxon>
    </lineage>
</organism>
<feature type="transmembrane region" description="Helical" evidence="5">
    <location>
        <begin position="384"/>
        <end position="404"/>
    </location>
</feature>
<dbReference type="AlphaFoldDB" id="A0AAV9RW62"/>
<comment type="subcellular location">
    <subcellularLocation>
        <location evidence="1">Nucleus membrane</location>
        <topology evidence="1">Multi-pass membrane protein</topology>
    </subcellularLocation>
</comment>
<evidence type="ECO:0000256" key="5">
    <source>
        <dbReference type="SAM" id="Phobius"/>
    </source>
</evidence>
<dbReference type="GO" id="GO:0031965">
    <property type="term" value="C:nuclear membrane"/>
    <property type="evidence" value="ECO:0007669"/>
    <property type="project" value="UniProtKB-SubCell"/>
</dbReference>
<comment type="caution">
    <text evidence="7">The sequence shown here is derived from an EMBL/GenBank/DDBJ whole genome shotgun (WGS) entry which is preliminary data.</text>
</comment>
<proteinExistence type="inferred from homology"/>
<evidence type="ECO:0000313" key="7">
    <source>
        <dbReference type="EMBL" id="KAK5613354.1"/>
    </source>
</evidence>
<dbReference type="PANTHER" id="PTHR12455:SF0">
    <property type="entry name" value="NUCLEOLAR COMPLEX PROTEIN 4 HOMOLOG"/>
    <property type="match status" value="1"/>
</dbReference>
<reference evidence="7 8" key="1">
    <citation type="submission" date="2021-06" db="EMBL/GenBank/DDBJ databases">
        <authorList>
            <person name="Palmer J.M."/>
        </authorList>
    </citation>
    <scope>NUCLEOTIDE SEQUENCE [LARGE SCALE GENOMIC DNA]</scope>
    <source>
        <strain evidence="7 8">MEX-2019</strain>
        <tissue evidence="7">Muscle</tissue>
    </source>
</reference>
<dbReference type="PANTHER" id="PTHR12455">
    <property type="entry name" value="NUCLEOLAR COMPLEX PROTEIN 4"/>
    <property type="match status" value="1"/>
</dbReference>
<dbReference type="SUPFAM" id="SSF48371">
    <property type="entry name" value="ARM repeat"/>
    <property type="match status" value="1"/>
</dbReference>
<feature type="transmembrane region" description="Helical" evidence="5">
    <location>
        <begin position="302"/>
        <end position="325"/>
    </location>
</feature>
<evidence type="ECO:0000259" key="6">
    <source>
        <dbReference type="Pfam" id="PF03914"/>
    </source>
</evidence>
<evidence type="ECO:0000256" key="1">
    <source>
        <dbReference type="ARBA" id="ARBA00004232"/>
    </source>
</evidence>
<evidence type="ECO:0000256" key="4">
    <source>
        <dbReference type="ARBA" id="ARBA00022989"/>
    </source>
</evidence>
<keyword evidence="3 5" id="KW-0812">Transmembrane</keyword>
<dbReference type="InterPro" id="IPR016024">
    <property type="entry name" value="ARM-type_fold"/>
</dbReference>
<dbReference type="EMBL" id="JAHHUM010001222">
    <property type="protein sequence ID" value="KAK5613354.1"/>
    <property type="molecule type" value="Genomic_DNA"/>
</dbReference>
<protein>
    <submittedName>
        <fullName evidence="7">Nucleolar complex protein 4</fullName>
    </submittedName>
</protein>
<comment type="similarity">
    <text evidence="2">Belongs to the CBF/MAK21 family.</text>
</comment>